<keyword evidence="9 11" id="KW-0482">Metalloprotease</keyword>
<dbReference type="InterPro" id="IPR001384">
    <property type="entry name" value="Peptidase_M35"/>
</dbReference>
<name>A0ABR3S169_9PLEO</name>
<gene>
    <name evidence="13" type="ORF">SLS60_002093</name>
</gene>
<dbReference type="PANTHER" id="PTHR37016">
    <property type="match status" value="1"/>
</dbReference>
<evidence type="ECO:0000313" key="14">
    <source>
        <dbReference type="Proteomes" id="UP001521785"/>
    </source>
</evidence>
<evidence type="ECO:0000256" key="7">
    <source>
        <dbReference type="ARBA" id="ARBA00022801"/>
    </source>
</evidence>
<dbReference type="PRINTS" id="PR00768">
    <property type="entry name" value="DEUTEROLYSIN"/>
</dbReference>
<comment type="cofactor">
    <cofactor evidence="11">
        <name>Zn(2+)</name>
        <dbReference type="ChEBI" id="CHEBI:29105"/>
    </cofactor>
    <text evidence="11">Binds 1 zinc ion per subunit.</text>
</comment>
<evidence type="ECO:0000256" key="4">
    <source>
        <dbReference type="ARBA" id="ARBA00022685"/>
    </source>
</evidence>
<dbReference type="InterPro" id="IPR050414">
    <property type="entry name" value="Fungal_M35_metalloproteases"/>
</dbReference>
<evidence type="ECO:0000256" key="3">
    <source>
        <dbReference type="ARBA" id="ARBA00022670"/>
    </source>
</evidence>
<evidence type="ECO:0000313" key="13">
    <source>
        <dbReference type="EMBL" id="KAL1610426.1"/>
    </source>
</evidence>
<evidence type="ECO:0000256" key="11">
    <source>
        <dbReference type="RuleBase" id="RU361126"/>
    </source>
</evidence>
<organism evidence="13 14">
    <name type="scientific">Paraconiothyrium brasiliense</name>
    <dbReference type="NCBI Taxonomy" id="300254"/>
    <lineage>
        <taxon>Eukaryota</taxon>
        <taxon>Fungi</taxon>
        <taxon>Dikarya</taxon>
        <taxon>Ascomycota</taxon>
        <taxon>Pezizomycotina</taxon>
        <taxon>Dothideomycetes</taxon>
        <taxon>Pleosporomycetidae</taxon>
        <taxon>Pleosporales</taxon>
        <taxon>Massarineae</taxon>
        <taxon>Didymosphaeriaceae</taxon>
        <taxon>Paraconiothyrium</taxon>
    </lineage>
</organism>
<dbReference type="EC" id="3.4.24.39" evidence="11"/>
<keyword evidence="14" id="KW-1185">Reference proteome</keyword>
<sequence length="384" mass="40128">MKVLSFAALLALANASVVTKRASPLDVKLELTGNTAVKAAITNTGSEAIKVFKTGSIFGQHATEKAQVFQGSSKVAFAGIKVRVTTENIPEDAFQVIAAGETVETSFDVAELHDLSNGGAFDIASVGAFSTAAIGSTEITGAVEYTSNTITASIDGAEAEKVRRDFVKRSAVQADCTGTKRTSTVNALANCRTLALAAASAAASNTAKVNEYFKSTTSSTISTLQTVFNRVASECGSSTSGVSKTYCTDVYGNGCQSNVLAYTLPSGSYIVNCPLYFSALPALTKSCHAQDQGEMNCVKSHLLVLTKIVATTTLHETTHLSQIKGTDDLGYGYAAATRLSTSSALNNADSYALFANGTHLPPVVNFFLLIRTQLSTLDAKCNIV</sequence>
<comment type="caution">
    <text evidence="13">The sequence shown here is derived from an EMBL/GenBank/DDBJ whole genome shotgun (WGS) entry which is preliminary data.</text>
</comment>
<evidence type="ECO:0000256" key="1">
    <source>
        <dbReference type="ARBA" id="ARBA00001187"/>
    </source>
</evidence>
<dbReference type="Pfam" id="PF02102">
    <property type="entry name" value="Peptidase_M35"/>
    <property type="match status" value="1"/>
</dbReference>
<dbReference type="Gene3D" id="2.60.40.2970">
    <property type="match status" value="1"/>
</dbReference>
<dbReference type="SUPFAM" id="SSF55486">
    <property type="entry name" value="Metalloproteases ('zincins'), catalytic domain"/>
    <property type="match status" value="1"/>
</dbReference>
<feature type="chain" id="PRO_5045516658" description="Neutral protease 2" evidence="12">
    <location>
        <begin position="16"/>
        <end position="384"/>
    </location>
</feature>
<keyword evidence="3 11" id="KW-0645">Protease</keyword>
<evidence type="ECO:0000256" key="6">
    <source>
        <dbReference type="ARBA" id="ARBA00022729"/>
    </source>
</evidence>
<comment type="similarity">
    <text evidence="2 11">Belongs to the peptidase M35 family.</text>
</comment>
<comment type="subcellular location">
    <subcellularLocation>
        <location evidence="11">Secreted</location>
    </subcellularLocation>
</comment>
<keyword evidence="7 11" id="KW-0378">Hydrolase</keyword>
<comment type="catalytic activity">
    <reaction evidence="1 11">
        <text>Preferential cleavage of bonds with hydrophobic residues in P1'. Also 3-Asn-|-Gln-4 and 8-Gly-|-Ser-9 bonds in insulin B chain.</text>
        <dbReference type="EC" id="3.4.24.39"/>
    </reaction>
</comment>
<evidence type="ECO:0000256" key="5">
    <source>
        <dbReference type="ARBA" id="ARBA00022723"/>
    </source>
</evidence>
<evidence type="ECO:0000256" key="12">
    <source>
        <dbReference type="SAM" id="SignalP"/>
    </source>
</evidence>
<keyword evidence="4 11" id="KW-0165">Cleavage on pair of basic residues</keyword>
<reference evidence="13 14" key="1">
    <citation type="submission" date="2024-02" db="EMBL/GenBank/DDBJ databases">
        <title>De novo assembly and annotation of 12 fungi associated with fruit tree decline syndrome in Ontario, Canada.</title>
        <authorList>
            <person name="Sulman M."/>
            <person name="Ellouze W."/>
            <person name="Ilyukhin E."/>
        </authorList>
    </citation>
    <scope>NUCLEOTIDE SEQUENCE [LARGE SCALE GENOMIC DNA]</scope>
    <source>
        <strain evidence="13 14">M42-189</strain>
    </source>
</reference>
<dbReference type="EMBL" id="JAKJXO020000002">
    <property type="protein sequence ID" value="KAL1610426.1"/>
    <property type="molecule type" value="Genomic_DNA"/>
</dbReference>
<accession>A0ABR3S169</accession>
<protein>
    <recommendedName>
        <fullName evidence="11">Neutral protease 2</fullName>
        <ecNumber evidence="11">3.4.24.39</ecNumber>
    </recommendedName>
    <alternativeName>
        <fullName evidence="11">Deuterolysin</fullName>
    </alternativeName>
</protein>
<feature type="signal peptide" evidence="12">
    <location>
        <begin position="1"/>
        <end position="15"/>
    </location>
</feature>
<comment type="function">
    <text evidence="11">Secreted metalloproteinase that allows assimilation of proteinaceous substrates. Shows high activities on basic nuclear substrates such as histone and protamine.</text>
</comment>
<dbReference type="PANTHER" id="PTHR37016:SF2">
    <property type="entry name" value="NEUTRAL PROTEASE 2 HOMOLOG SNOG_02177"/>
    <property type="match status" value="1"/>
</dbReference>
<proteinExistence type="inferred from homology"/>
<keyword evidence="8 11" id="KW-0862">Zinc</keyword>
<keyword evidence="10" id="KW-0865">Zymogen</keyword>
<dbReference type="Gene3D" id="3.40.390.10">
    <property type="entry name" value="Collagenase (Catalytic Domain)"/>
    <property type="match status" value="1"/>
</dbReference>
<keyword evidence="11" id="KW-0964">Secreted</keyword>
<dbReference type="Proteomes" id="UP001521785">
    <property type="component" value="Unassembled WGS sequence"/>
</dbReference>
<evidence type="ECO:0000256" key="2">
    <source>
        <dbReference type="ARBA" id="ARBA00010279"/>
    </source>
</evidence>
<dbReference type="CDD" id="cd11008">
    <property type="entry name" value="M35_deuterolysin_like"/>
    <property type="match status" value="1"/>
</dbReference>
<evidence type="ECO:0000256" key="10">
    <source>
        <dbReference type="ARBA" id="ARBA00023145"/>
    </source>
</evidence>
<keyword evidence="6 12" id="KW-0732">Signal</keyword>
<evidence type="ECO:0000256" key="8">
    <source>
        <dbReference type="ARBA" id="ARBA00022833"/>
    </source>
</evidence>
<dbReference type="InterPro" id="IPR024079">
    <property type="entry name" value="MetalloPept_cat_dom_sf"/>
</dbReference>
<evidence type="ECO:0000256" key="9">
    <source>
        <dbReference type="ARBA" id="ARBA00023049"/>
    </source>
</evidence>
<keyword evidence="5 11" id="KW-0479">Metal-binding</keyword>